<dbReference type="Gene3D" id="3.90.550.10">
    <property type="entry name" value="Spore Coat Polysaccharide Biosynthesis Protein SpsA, Chain A"/>
    <property type="match status" value="1"/>
</dbReference>
<keyword evidence="3" id="KW-1185">Reference proteome</keyword>
<evidence type="ECO:0000313" key="3">
    <source>
        <dbReference type="Proteomes" id="UP000031631"/>
    </source>
</evidence>
<dbReference type="EMBL" id="AP012273">
    <property type="protein sequence ID" value="BAO45442.1"/>
    <property type="molecule type" value="Genomic_DNA"/>
</dbReference>
<organism evidence="2 3">
    <name type="scientific">Thiolapillus brandeum</name>
    <dbReference type="NCBI Taxonomy" id="1076588"/>
    <lineage>
        <taxon>Bacteria</taxon>
        <taxon>Pseudomonadati</taxon>
        <taxon>Pseudomonadota</taxon>
        <taxon>Gammaproteobacteria</taxon>
        <taxon>Chromatiales</taxon>
        <taxon>Sedimenticolaceae</taxon>
        <taxon>Thiolapillus</taxon>
    </lineage>
</organism>
<proteinExistence type="predicted"/>
<evidence type="ECO:0000259" key="1">
    <source>
        <dbReference type="Pfam" id="PF00535"/>
    </source>
</evidence>
<reference evidence="2 3" key="1">
    <citation type="journal article" date="2014" name="PLoS ONE">
        <title>Physiological and genomic features of a novel sulfur-oxidizing gammaproteobacterium belonging to a previously uncultivated symbiotic lineage isolated from a hydrothermal vent.</title>
        <authorList>
            <person name="Nunoura T."/>
            <person name="Takaki Y."/>
            <person name="Kazama H."/>
            <person name="Kakuta J."/>
            <person name="Shimamura S."/>
            <person name="Makita H."/>
            <person name="Hirai M."/>
            <person name="Miyazaki M."/>
            <person name="Takai K."/>
        </authorList>
    </citation>
    <scope>NUCLEOTIDE SEQUENCE [LARGE SCALE GENOMIC DNA]</scope>
    <source>
        <strain evidence="2 3">Hiromi1</strain>
    </source>
</reference>
<protein>
    <submittedName>
        <fullName evidence="2">Glycosyl transferase family 2</fullName>
    </submittedName>
</protein>
<dbReference type="GO" id="GO:0016740">
    <property type="term" value="F:transferase activity"/>
    <property type="evidence" value="ECO:0007669"/>
    <property type="project" value="UniProtKB-KW"/>
</dbReference>
<dbReference type="InterPro" id="IPR050834">
    <property type="entry name" value="Glycosyltransf_2"/>
</dbReference>
<dbReference type="OrthoDB" id="9805612at2"/>
<dbReference type="PANTHER" id="PTHR43685:SF11">
    <property type="entry name" value="GLYCOSYLTRANSFERASE TAGX-RELATED"/>
    <property type="match status" value="1"/>
</dbReference>
<sequence>MEQQDYFISVVIPNYNYEKYVGEAIRSVLDQTWNNREVVVVDDGSTDDSVRVIRKFGDKVRLIRQENQHLSAARNTGIRAAKGNWIAFLDSDDLWHPCKLELQVEALKKNPDWAFIGGDVLDEGDYPDFDKATIQEEEVTLNDFLAYTPMSGSVALVKTECFNKVGMFDPGLRSSEDLDMWLRLASAYRGGRVKAPLWHYRQHPDQMNRDMGTMLTTRKQVMSRFFHKHHIPFSQRRIAWAQYMYDAAITHRDNGGNLGRSLAYGLGSLLYAPESYHAEASTGERLKSEIVTLLRLLRIHKPGETHDH</sequence>
<evidence type="ECO:0000313" key="2">
    <source>
        <dbReference type="EMBL" id="BAO45442.1"/>
    </source>
</evidence>
<dbReference type="RefSeq" id="WP_052470189.1">
    <property type="nucleotide sequence ID" value="NZ_AP012273.1"/>
</dbReference>
<dbReference type="InterPro" id="IPR001173">
    <property type="entry name" value="Glyco_trans_2-like"/>
</dbReference>
<accession>A0A7U6JJ52</accession>
<name>A0A7U6JJ52_9GAMM</name>
<dbReference type="InterPro" id="IPR029044">
    <property type="entry name" value="Nucleotide-diphossugar_trans"/>
</dbReference>
<dbReference type="CDD" id="cd00761">
    <property type="entry name" value="Glyco_tranf_GTA_type"/>
    <property type="match status" value="1"/>
</dbReference>
<dbReference type="Proteomes" id="UP000031631">
    <property type="component" value="Chromosome"/>
</dbReference>
<gene>
    <name evidence="2" type="ORF">TBH_C2536</name>
</gene>
<dbReference type="PANTHER" id="PTHR43685">
    <property type="entry name" value="GLYCOSYLTRANSFERASE"/>
    <property type="match status" value="1"/>
</dbReference>
<feature type="domain" description="Glycosyltransferase 2-like" evidence="1">
    <location>
        <begin position="9"/>
        <end position="118"/>
    </location>
</feature>
<dbReference type="SUPFAM" id="SSF53448">
    <property type="entry name" value="Nucleotide-diphospho-sugar transferases"/>
    <property type="match status" value="1"/>
</dbReference>
<dbReference type="AlphaFoldDB" id="A0A7U6JJ52"/>
<dbReference type="Pfam" id="PF00535">
    <property type="entry name" value="Glycos_transf_2"/>
    <property type="match status" value="1"/>
</dbReference>
<dbReference type="KEGG" id="tbn:TBH_C2536"/>
<keyword evidence="2" id="KW-0808">Transferase</keyword>